<protein>
    <submittedName>
        <fullName evidence="2">Hypp32 protein</fullName>
    </submittedName>
</protein>
<sequence>MFVVHSHKFHELFQSLEKGSVKNDDAYWRRGETDFVIVHRTFGVIFLQVKAAANKTARAYEKAKEQLEKDQNSLTCVLKRLSVSEYDRKEEKKMEQLGLSEPKRKKEDKKKQRILEELGGKVEEEMNKYPGFVVMPNWSRDKAEERRGCFREDLESVEHFENWWKNNMHRAEEFSQDMYELMAIWFVGPRVLKESCLLGHVIDRNHSKLIKLTMDQLRIMTGDVPKQNIAGPAGSGKTWLLLEKAKQVAEKKQKYEEFTLELTEGKDD</sequence>
<evidence type="ECO:0000313" key="2">
    <source>
        <dbReference type="EMBL" id="CAH1224884.1"/>
    </source>
</evidence>
<reference evidence="2" key="1">
    <citation type="submission" date="2022-01" db="EMBL/GenBank/DDBJ databases">
        <authorList>
            <person name="Braso-Vives M."/>
        </authorList>
    </citation>
    <scope>NUCLEOTIDE SEQUENCE</scope>
</reference>
<evidence type="ECO:0000313" key="3">
    <source>
        <dbReference type="Proteomes" id="UP000838412"/>
    </source>
</evidence>
<dbReference type="EMBL" id="OV696686">
    <property type="protein sequence ID" value="CAH1224884.1"/>
    <property type="molecule type" value="Genomic_DNA"/>
</dbReference>
<dbReference type="AlphaFoldDB" id="A0A8J9W154"/>
<proteinExistence type="predicted"/>
<gene>
    <name evidence="2" type="primary">Hypp32</name>
    <name evidence="2" type="ORF">BLAG_LOCUS68</name>
</gene>
<accession>A0A8J9W154</accession>
<keyword evidence="3" id="KW-1185">Reference proteome</keyword>
<dbReference type="Proteomes" id="UP000838412">
    <property type="component" value="Chromosome 1"/>
</dbReference>
<feature type="region of interest" description="Disordered" evidence="1">
    <location>
        <begin position="92"/>
        <end position="111"/>
    </location>
</feature>
<dbReference type="SUPFAM" id="SSF52540">
    <property type="entry name" value="P-loop containing nucleoside triphosphate hydrolases"/>
    <property type="match status" value="1"/>
</dbReference>
<dbReference type="InterPro" id="IPR027417">
    <property type="entry name" value="P-loop_NTPase"/>
</dbReference>
<name>A0A8J9W154_BRALA</name>
<evidence type="ECO:0000256" key="1">
    <source>
        <dbReference type="SAM" id="MobiDB-lite"/>
    </source>
</evidence>
<dbReference type="OrthoDB" id="6052143at2759"/>
<organism evidence="2 3">
    <name type="scientific">Branchiostoma lanceolatum</name>
    <name type="common">Common lancelet</name>
    <name type="synonym">Amphioxus lanceolatum</name>
    <dbReference type="NCBI Taxonomy" id="7740"/>
    <lineage>
        <taxon>Eukaryota</taxon>
        <taxon>Metazoa</taxon>
        <taxon>Chordata</taxon>
        <taxon>Cephalochordata</taxon>
        <taxon>Leptocardii</taxon>
        <taxon>Amphioxiformes</taxon>
        <taxon>Branchiostomatidae</taxon>
        <taxon>Branchiostoma</taxon>
    </lineage>
</organism>